<reference evidence="5" key="3">
    <citation type="submission" date="2020-12" db="UniProtKB">
        <authorList>
            <consortium name="WormBaseParasite"/>
        </authorList>
    </citation>
    <scope>IDENTIFICATION</scope>
</reference>
<evidence type="ECO:0000313" key="6">
    <source>
        <dbReference type="WormBase" id="SRAE_X000100300"/>
    </source>
</evidence>
<proteinExistence type="predicted"/>
<evidence type="ECO:0000313" key="4">
    <source>
        <dbReference type="Proteomes" id="UP000035682"/>
    </source>
</evidence>
<dbReference type="SUPFAM" id="SSF56112">
    <property type="entry name" value="Protein kinase-like (PK-like)"/>
    <property type="match status" value="1"/>
</dbReference>
<dbReference type="GeneID" id="36384060"/>
<keyword evidence="1" id="KW-0547">Nucleotide-binding</keyword>
<dbReference type="InterPro" id="IPR017441">
    <property type="entry name" value="Protein_kinase_ATP_BS"/>
</dbReference>
<organism evidence="3">
    <name type="scientific">Strongyloides ratti</name>
    <name type="common">Parasitic roundworm</name>
    <dbReference type="NCBI Taxonomy" id="34506"/>
    <lineage>
        <taxon>Eukaryota</taxon>
        <taxon>Metazoa</taxon>
        <taxon>Ecdysozoa</taxon>
        <taxon>Nematoda</taxon>
        <taxon>Chromadorea</taxon>
        <taxon>Rhabditida</taxon>
        <taxon>Tylenchina</taxon>
        <taxon>Panagrolaimomorpha</taxon>
        <taxon>Strongyloidoidea</taxon>
        <taxon>Strongyloididae</taxon>
        <taxon>Strongyloides</taxon>
    </lineage>
</organism>
<dbReference type="GO" id="GO:0004672">
    <property type="term" value="F:protein kinase activity"/>
    <property type="evidence" value="ECO:0007669"/>
    <property type="project" value="InterPro"/>
</dbReference>
<sequence>MSSNVFVKTGDILNNQFKIIKVIGEGAYGTVYKCLDTNTKTHVAMKIETNIKNMKSTSKMEIDVLKTLTNKSNVAQLIYGKINKNFTFIVMTLLGKSLFELVNICESFKSSTVARIGIQLLYGLKHLHDAGFIHRDIKPENIAIGRGYKMRKVFYLLDFGLCRRFKDKKNPGKIIPPRKCVSFCGTLMFSSLNAQDEKEQGRGDDLISLAYVLSDFIKELPWSSETEDNEMRLLKEKFHGKDLFPADKSLADFFDYVKTLKYEDEPDYEKIFQYFYTIIQENDVKFSDPYEWEAILNKIEEPKTLKSLKRKAELDNFYKAKKFKNF</sequence>
<dbReference type="Proteomes" id="UP000035682">
    <property type="component" value="Unplaced"/>
</dbReference>
<dbReference type="InterPro" id="IPR000719">
    <property type="entry name" value="Prot_kinase_dom"/>
</dbReference>
<evidence type="ECO:0000256" key="1">
    <source>
        <dbReference type="PROSITE-ProRule" id="PRU10141"/>
    </source>
</evidence>
<dbReference type="AlphaFoldDB" id="A0A090KVJ9"/>
<dbReference type="WBParaSite" id="SRAE_X000100300.1">
    <property type="protein sequence ID" value="SRAE_X000100300.1"/>
    <property type="gene ID" value="WBGene00266566"/>
</dbReference>
<keyword evidence="4" id="KW-1185">Reference proteome</keyword>
<keyword evidence="1" id="KW-0067">ATP-binding</keyword>
<protein>
    <submittedName>
        <fullName evidence="3 5">Asator</fullName>
    </submittedName>
</protein>
<dbReference type="PROSITE" id="PS50011">
    <property type="entry name" value="PROTEIN_KINASE_DOM"/>
    <property type="match status" value="1"/>
</dbReference>
<gene>
    <name evidence="3 5 6" type="ORF">SRAE_X000100300</name>
</gene>
<dbReference type="OrthoDB" id="5979581at2759"/>
<dbReference type="Gene3D" id="1.10.510.10">
    <property type="entry name" value="Transferase(Phosphotransferase) domain 1"/>
    <property type="match status" value="1"/>
</dbReference>
<dbReference type="PANTHER" id="PTHR11909">
    <property type="entry name" value="CASEIN KINASE-RELATED"/>
    <property type="match status" value="1"/>
</dbReference>
<dbReference type="RefSeq" id="XP_024498463.1">
    <property type="nucleotide sequence ID" value="XM_024646251.1"/>
</dbReference>
<dbReference type="WormBase" id="SRAE_X000100300">
    <property type="protein sequence ID" value="SRP02880"/>
    <property type="gene ID" value="WBGene00266566"/>
</dbReference>
<dbReference type="EMBL" id="LN609396">
    <property type="protein sequence ID" value="CEF59252.1"/>
    <property type="molecule type" value="Genomic_DNA"/>
</dbReference>
<feature type="binding site" evidence="1">
    <location>
        <position position="46"/>
    </location>
    <ligand>
        <name>ATP</name>
        <dbReference type="ChEBI" id="CHEBI:30616"/>
    </ligand>
</feature>
<reference evidence="3" key="2">
    <citation type="submission" date="2014-09" db="EMBL/GenBank/DDBJ databases">
        <authorList>
            <person name="Aslett A.Martin."/>
        </authorList>
    </citation>
    <scope>NUCLEOTIDE SEQUENCE</scope>
    <source>
        <strain evidence="3">ED321 Heterogonic</strain>
    </source>
</reference>
<dbReference type="SMART" id="SM00220">
    <property type="entry name" value="S_TKc"/>
    <property type="match status" value="1"/>
</dbReference>
<evidence type="ECO:0000313" key="3">
    <source>
        <dbReference type="EMBL" id="CEF59252.1"/>
    </source>
</evidence>
<name>A0A090KVJ9_STRRB</name>
<feature type="domain" description="Protein kinase" evidence="2">
    <location>
        <begin position="17"/>
        <end position="279"/>
    </location>
</feature>
<dbReference type="OMA" id="MSINTHR"/>
<evidence type="ECO:0000259" key="2">
    <source>
        <dbReference type="PROSITE" id="PS50011"/>
    </source>
</evidence>
<dbReference type="GO" id="GO:0005524">
    <property type="term" value="F:ATP binding"/>
    <property type="evidence" value="ECO:0007669"/>
    <property type="project" value="UniProtKB-UniRule"/>
</dbReference>
<evidence type="ECO:0000313" key="5">
    <source>
        <dbReference type="WBParaSite" id="SRAE_X000100300.1"/>
    </source>
</evidence>
<reference evidence="4" key="1">
    <citation type="submission" date="2014-09" db="EMBL/GenBank/DDBJ databases">
        <authorList>
            <person name="Martin A.A."/>
        </authorList>
    </citation>
    <scope>NUCLEOTIDE SEQUENCE</scope>
    <source>
        <strain evidence="4">ED321</strain>
    </source>
</reference>
<dbReference type="InterPro" id="IPR011009">
    <property type="entry name" value="Kinase-like_dom_sf"/>
</dbReference>
<dbReference type="Pfam" id="PF00069">
    <property type="entry name" value="Pkinase"/>
    <property type="match status" value="1"/>
</dbReference>
<accession>A0A090KVJ9</accession>
<dbReference type="InterPro" id="IPR050235">
    <property type="entry name" value="CK1_Ser-Thr_kinase"/>
</dbReference>
<dbReference type="CTD" id="36384060"/>
<dbReference type="PROSITE" id="PS00107">
    <property type="entry name" value="PROTEIN_KINASE_ATP"/>
    <property type="match status" value="1"/>
</dbReference>